<proteinExistence type="predicted"/>
<evidence type="ECO:0000256" key="1">
    <source>
        <dbReference type="SAM" id="MobiDB-lite"/>
    </source>
</evidence>
<protein>
    <submittedName>
        <fullName evidence="2">Uncharacterized protein</fullName>
    </submittedName>
</protein>
<name>Q2QTL3_ORYSJ</name>
<feature type="region of interest" description="Disordered" evidence="1">
    <location>
        <begin position="1"/>
        <end position="65"/>
    </location>
</feature>
<reference evidence="2" key="1">
    <citation type="journal article" date="2005" name="BMC Biol.">
        <title>The sequence of rice chromosomes 11 and 12, rich in disease resistance genes and recent gene duplications.</title>
        <authorList>
            <consortium name="The rice chromosomes 11 and 12 sequencing consortia"/>
        </authorList>
    </citation>
    <scope>NUCLEOTIDE SEQUENCE [LARGE SCALE GENOMIC DNA]</scope>
</reference>
<organism evidence="2">
    <name type="scientific">Oryza sativa subsp. japonica</name>
    <name type="common">Rice</name>
    <dbReference type="NCBI Taxonomy" id="39947"/>
    <lineage>
        <taxon>Eukaryota</taxon>
        <taxon>Viridiplantae</taxon>
        <taxon>Streptophyta</taxon>
        <taxon>Embryophyta</taxon>
        <taxon>Tracheophyta</taxon>
        <taxon>Spermatophyta</taxon>
        <taxon>Magnoliopsida</taxon>
        <taxon>Liliopsida</taxon>
        <taxon>Poales</taxon>
        <taxon>Poaceae</taxon>
        <taxon>BOP clade</taxon>
        <taxon>Oryzoideae</taxon>
        <taxon>Oryzeae</taxon>
        <taxon>Oryzinae</taxon>
        <taxon>Oryza</taxon>
        <taxon>Oryza sativa</taxon>
    </lineage>
</organism>
<gene>
    <name evidence="2" type="ordered locus">LOC_Os12g19270</name>
</gene>
<accession>Q2QTL3</accession>
<reference evidence="2" key="3">
    <citation type="submission" date="2006-01" db="EMBL/GenBank/DDBJ databases">
        <authorList>
            <person name="Buell R."/>
        </authorList>
    </citation>
    <scope>NUCLEOTIDE SEQUENCE</scope>
</reference>
<feature type="compositionally biased region" description="Basic and acidic residues" evidence="1">
    <location>
        <begin position="7"/>
        <end position="17"/>
    </location>
</feature>
<evidence type="ECO:0000313" key="2">
    <source>
        <dbReference type="EMBL" id="ABA97157.2"/>
    </source>
</evidence>
<reference evidence="2" key="2">
    <citation type="submission" date="2005-04" db="EMBL/GenBank/DDBJ databases">
        <authorList>
            <person name="Buell C.R."/>
            <person name="Wing R.A."/>
            <person name="McCombie W.A."/>
            <person name="Ouyang S."/>
        </authorList>
    </citation>
    <scope>NUCLEOTIDE SEQUENCE</scope>
</reference>
<feature type="region of interest" description="Disordered" evidence="1">
    <location>
        <begin position="121"/>
        <end position="160"/>
    </location>
</feature>
<dbReference type="EMBL" id="DP000011">
    <property type="protein sequence ID" value="ABA97157.2"/>
    <property type="molecule type" value="Genomic_DNA"/>
</dbReference>
<dbReference type="AlphaFoldDB" id="Q2QTL3"/>
<sequence length="160" mass="16905">MGAAMNHRGDDGVREAGGDGSPSRHSLPRASPLWTSLPCASPPSSQTSPHHRPGKEPSAAWFQGGKEEAMKVGFDDAADKADSMAMYKAGLVSPRENKIVDRSSAKREALQSIFDNVTEIECSGSSSSSSRRRRRSGTSGEGAMGLLTKNPRSADGARSM</sequence>